<dbReference type="Pfam" id="PF00512">
    <property type="entry name" value="HisKA"/>
    <property type="match status" value="1"/>
</dbReference>
<keyword evidence="5" id="KW-0808">Transferase</keyword>
<dbReference type="GO" id="GO:0000155">
    <property type="term" value="F:phosphorelay sensor kinase activity"/>
    <property type="evidence" value="ECO:0007669"/>
    <property type="project" value="InterPro"/>
</dbReference>
<dbReference type="InterPro" id="IPR036097">
    <property type="entry name" value="HisK_dim/P_sf"/>
</dbReference>
<dbReference type="EMBL" id="VBOY01000026">
    <property type="protein sequence ID" value="TMQ67873.1"/>
    <property type="molecule type" value="Genomic_DNA"/>
</dbReference>
<dbReference type="InterPro" id="IPR003661">
    <property type="entry name" value="HisK_dim/P_dom"/>
</dbReference>
<reference evidence="14 15" key="1">
    <citation type="journal article" date="2019" name="Nat. Microbiol.">
        <title>Mediterranean grassland soil C-N compound turnover is dependent on rainfall and depth, and is mediated by genomically divergent microorganisms.</title>
        <authorList>
            <person name="Diamond S."/>
            <person name="Andeer P.F."/>
            <person name="Li Z."/>
            <person name="Crits-Christoph A."/>
            <person name="Burstein D."/>
            <person name="Anantharaman K."/>
            <person name="Lane K.R."/>
            <person name="Thomas B.C."/>
            <person name="Pan C."/>
            <person name="Northen T.R."/>
            <person name="Banfield J.F."/>
        </authorList>
    </citation>
    <scope>NUCLEOTIDE SEQUENCE [LARGE SCALE GENOMIC DNA]</scope>
    <source>
        <strain evidence="14">WS_8</strain>
    </source>
</reference>
<keyword evidence="8 11" id="KW-1133">Transmembrane helix</keyword>
<feature type="transmembrane region" description="Helical" evidence="11">
    <location>
        <begin position="136"/>
        <end position="160"/>
    </location>
</feature>
<dbReference type="EC" id="2.7.13.3" evidence="3"/>
<dbReference type="PRINTS" id="PR00344">
    <property type="entry name" value="BCTRLSENSOR"/>
</dbReference>
<feature type="transmembrane region" description="Helical" evidence="11">
    <location>
        <begin position="16"/>
        <end position="34"/>
    </location>
</feature>
<dbReference type="SMART" id="SM00387">
    <property type="entry name" value="HATPase_c"/>
    <property type="match status" value="1"/>
</dbReference>
<dbReference type="PROSITE" id="PS50109">
    <property type="entry name" value="HIS_KIN"/>
    <property type="match status" value="1"/>
</dbReference>
<dbReference type="PANTHER" id="PTHR45436:SF15">
    <property type="entry name" value="SENSOR HISTIDINE KINASE CUSS"/>
    <property type="match status" value="1"/>
</dbReference>
<dbReference type="Proteomes" id="UP000316609">
    <property type="component" value="Unassembled WGS sequence"/>
</dbReference>
<evidence type="ECO:0000313" key="15">
    <source>
        <dbReference type="Proteomes" id="UP000316609"/>
    </source>
</evidence>
<dbReference type="Gene3D" id="1.10.287.130">
    <property type="match status" value="1"/>
</dbReference>
<dbReference type="SMART" id="SM00388">
    <property type="entry name" value="HisKA"/>
    <property type="match status" value="1"/>
</dbReference>
<dbReference type="InterPro" id="IPR005467">
    <property type="entry name" value="His_kinase_dom"/>
</dbReference>
<evidence type="ECO:0000256" key="6">
    <source>
        <dbReference type="ARBA" id="ARBA00022692"/>
    </source>
</evidence>
<dbReference type="Pfam" id="PF02518">
    <property type="entry name" value="HATPase_c"/>
    <property type="match status" value="1"/>
</dbReference>
<evidence type="ECO:0000256" key="11">
    <source>
        <dbReference type="SAM" id="Phobius"/>
    </source>
</evidence>
<evidence type="ECO:0000256" key="1">
    <source>
        <dbReference type="ARBA" id="ARBA00000085"/>
    </source>
</evidence>
<dbReference type="InterPro" id="IPR036890">
    <property type="entry name" value="HATPase_C_sf"/>
</dbReference>
<dbReference type="InterPro" id="IPR003660">
    <property type="entry name" value="HAMP_dom"/>
</dbReference>
<sequence length="453" mass="48832">MRSRSLVQRLTELQQMLAALLILTVAGSTVWISARTLHRHETVFLDNTLHRMVKSLGQEWAEELNLKRAAEAAILESAPLGARVDILDRQGRTLASSGSGPGPRGSDVREARTYAWPGAWIVVTISTEPRRSALEALSLALLVAALPLAVAASLAGRWLARRALRPLSRMTTEAERISASGAVRPLGKPGDPLEIAALAASFDRLVARLDEMARSERHFTEDAAHELRTPLTVLSGELQHARSDPALGTRQRESLEHAAIQVRAMDELVEALLFLRHADGSREGSSEFAPVNLADLARDAVRVLLLQHPKRAADVAIDAADEVLVSGHPVLLASALRNLIANALKFTEPGQTVRITVATSQNVSRIVVEDGGTGVAPEHRESIFQPFYRSPEARASKEGFGLGLPILRRVARAHGGEVVVSSSMLGGARFELTLPGWAPSDFRPDAGRAAARA</sequence>
<evidence type="ECO:0000256" key="10">
    <source>
        <dbReference type="ARBA" id="ARBA00023136"/>
    </source>
</evidence>
<dbReference type="CDD" id="cd00082">
    <property type="entry name" value="HisKA"/>
    <property type="match status" value="1"/>
</dbReference>
<evidence type="ECO:0000256" key="3">
    <source>
        <dbReference type="ARBA" id="ARBA00012438"/>
    </source>
</evidence>
<dbReference type="InterPro" id="IPR004358">
    <property type="entry name" value="Sig_transdc_His_kin-like_C"/>
</dbReference>
<name>A0A538TW68_UNCEI</name>
<organism evidence="14 15">
    <name type="scientific">Eiseniibacteriota bacterium</name>
    <dbReference type="NCBI Taxonomy" id="2212470"/>
    <lineage>
        <taxon>Bacteria</taxon>
        <taxon>Candidatus Eiseniibacteriota</taxon>
    </lineage>
</organism>
<dbReference type="PROSITE" id="PS50885">
    <property type="entry name" value="HAMP"/>
    <property type="match status" value="1"/>
</dbReference>
<dbReference type="PANTHER" id="PTHR45436">
    <property type="entry name" value="SENSOR HISTIDINE KINASE YKOH"/>
    <property type="match status" value="1"/>
</dbReference>
<comment type="caution">
    <text evidence="14">The sequence shown here is derived from an EMBL/GenBank/DDBJ whole genome shotgun (WGS) entry which is preliminary data.</text>
</comment>
<comment type="catalytic activity">
    <reaction evidence="1">
        <text>ATP + protein L-histidine = ADP + protein N-phospho-L-histidine.</text>
        <dbReference type="EC" id="2.7.13.3"/>
    </reaction>
</comment>
<comment type="subcellular location">
    <subcellularLocation>
        <location evidence="2">Membrane</location>
        <topology evidence="2">Multi-pass membrane protein</topology>
    </subcellularLocation>
</comment>
<evidence type="ECO:0000256" key="9">
    <source>
        <dbReference type="ARBA" id="ARBA00023012"/>
    </source>
</evidence>
<dbReference type="SMART" id="SM00304">
    <property type="entry name" value="HAMP"/>
    <property type="match status" value="1"/>
</dbReference>
<dbReference type="AlphaFoldDB" id="A0A538TW68"/>
<dbReference type="Pfam" id="PF00672">
    <property type="entry name" value="HAMP"/>
    <property type="match status" value="1"/>
</dbReference>
<keyword evidence="10 11" id="KW-0472">Membrane</keyword>
<dbReference type="GO" id="GO:0005886">
    <property type="term" value="C:plasma membrane"/>
    <property type="evidence" value="ECO:0007669"/>
    <property type="project" value="TreeGrafter"/>
</dbReference>
<evidence type="ECO:0000256" key="8">
    <source>
        <dbReference type="ARBA" id="ARBA00022989"/>
    </source>
</evidence>
<feature type="domain" description="Histidine kinase" evidence="12">
    <location>
        <begin position="222"/>
        <end position="438"/>
    </location>
</feature>
<evidence type="ECO:0000313" key="14">
    <source>
        <dbReference type="EMBL" id="TMQ67873.1"/>
    </source>
</evidence>
<keyword evidence="7 14" id="KW-0418">Kinase</keyword>
<dbReference type="SUPFAM" id="SSF55874">
    <property type="entry name" value="ATPase domain of HSP90 chaperone/DNA topoisomerase II/histidine kinase"/>
    <property type="match status" value="1"/>
</dbReference>
<dbReference type="Gene3D" id="3.30.565.10">
    <property type="entry name" value="Histidine kinase-like ATPase, C-terminal domain"/>
    <property type="match status" value="1"/>
</dbReference>
<feature type="domain" description="HAMP" evidence="13">
    <location>
        <begin position="161"/>
        <end position="214"/>
    </location>
</feature>
<evidence type="ECO:0000256" key="5">
    <source>
        <dbReference type="ARBA" id="ARBA00022679"/>
    </source>
</evidence>
<keyword evidence="9" id="KW-0902">Two-component regulatory system</keyword>
<keyword evidence="6 11" id="KW-0812">Transmembrane</keyword>
<evidence type="ECO:0000256" key="2">
    <source>
        <dbReference type="ARBA" id="ARBA00004141"/>
    </source>
</evidence>
<accession>A0A538TW68</accession>
<dbReference type="Gene3D" id="6.10.340.10">
    <property type="match status" value="1"/>
</dbReference>
<dbReference type="CDD" id="cd00075">
    <property type="entry name" value="HATPase"/>
    <property type="match status" value="1"/>
</dbReference>
<evidence type="ECO:0000259" key="12">
    <source>
        <dbReference type="PROSITE" id="PS50109"/>
    </source>
</evidence>
<keyword evidence="4" id="KW-0597">Phosphoprotein</keyword>
<evidence type="ECO:0000256" key="4">
    <source>
        <dbReference type="ARBA" id="ARBA00022553"/>
    </source>
</evidence>
<gene>
    <name evidence="14" type="ORF">E6K78_03215</name>
</gene>
<dbReference type="SUPFAM" id="SSF47384">
    <property type="entry name" value="Homodimeric domain of signal transducing histidine kinase"/>
    <property type="match status" value="1"/>
</dbReference>
<protein>
    <recommendedName>
        <fullName evidence="3">histidine kinase</fullName>
        <ecNumber evidence="3">2.7.13.3</ecNumber>
    </recommendedName>
</protein>
<dbReference type="InterPro" id="IPR003594">
    <property type="entry name" value="HATPase_dom"/>
</dbReference>
<proteinExistence type="predicted"/>
<evidence type="ECO:0000256" key="7">
    <source>
        <dbReference type="ARBA" id="ARBA00022777"/>
    </source>
</evidence>
<dbReference type="InterPro" id="IPR050428">
    <property type="entry name" value="TCS_sensor_his_kinase"/>
</dbReference>
<evidence type="ECO:0000259" key="13">
    <source>
        <dbReference type="PROSITE" id="PS50885"/>
    </source>
</evidence>